<name>A0A6G8S7C7_9GAMM</name>
<dbReference type="EMBL" id="CP049916">
    <property type="protein sequence ID" value="QIO10030.1"/>
    <property type="molecule type" value="Genomic_DNA"/>
</dbReference>
<dbReference type="AlphaFoldDB" id="A0A6G8S7C7"/>
<reference evidence="2 3" key="1">
    <citation type="submission" date="2020-03" db="EMBL/GenBank/DDBJ databases">
        <authorList>
            <person name="Zhu W."/>
        </authorList>
    </citation>
    <scope>NUCLEOTIDE SEQUENCE [LARGE SCALE GENOMIC DNA]</scope>
    <source>
        <strain evidence="2 3">185</strain>
    </source>
</reference>
<organism evidence="2 3">
    <name type="scientific">Acinetobacter lanii</name>
    <dbReference type="NCBI Taxonomy" id="2715163"/>
    <lineage>
        <taxon>Bacteria</taxon>
        <taxon>Pseudomonadati</taxon>
        <taxon>Pseudomonadota</taxon>
        <taxon>Gammaproteobacteria</taxon>
        <taxon>Moraxellales</taxon>
        <taxon>Moraxellaceae</taxon>
        <taxon>Acinetobacter</taxon>
    </lineage>
</organism>
<dbReference type="RefSeq" id="WP_166326965.1">
    <property type="nucleotide sequence ID" value="NZ_CP049916.1"/>
</dbReference>
<accession>A0A6G8S7C7</accession>
<gene>
    <name evidence="2" type="ORF">G8D99_14110</name>
</gene>
<feature type="chain" id="PRO_5026360918" description="DUF4148 domain-containing protein" evidence="1">
    <location>
        <begin position="23"/>
        <end position="91"/>
    </location>
</feature>
<evidence type="ECO:0000313" key="3">
    <source>
        <dbReference type="Proteomes" id="UP000501939"/>
    </source>
</evidence>
<proteinExistence type="predicted"/>
<evidence type="ECO:0000313" key="2">
    <source>
        <dbReference type="EMBL" id="QIO10030.1"/>
    </source>
</evidence>
<sequence length="91" mass="10278">MKTVLKMGLCSIALIMAMPAMASNSDHQVRNDRVSVSKGIQQFDVNPFTDSKRVIRNDRVSYSHPNVETATETVAVQKHRYVRSDRVTITK</sequence>
<keyword evidence="1" id="KW-0732">Signal</keyword>
<dbReference type="KEGG" id="alj:G8D99_14110"/>
<keyword evidence="3" id="KW-1185">Reference proteome</keyword>
<evidence type="ECO:0000256" key="1">
    <source>
        <dbReference type="SAM" id="SignalP"/>
    </source>
</evidence>
<protein>
    <recommendedName>
        <fullName evidence="4">DUF4148 domain-containing protein</fullName>
    </recommendedName>
</protein>
<dbReference type="Proteomes" id="UP000501939">
    <property type="component" value="Chromosome"/>
</dbReference>
<evidence type="ECO:0008006" key="4">
    <source>
        <dbReference type="Google" id="ProtNLM"/>
    </source>
</evidence>
<feature type="signal peptide" evidence="1">
    <location>
        <begin position="1"/>
        <end position="22"/>
    </location>
</feature>